<dbReference type="CDD" id="cd00093">
    <property type="entry name" value="HTH_XRE"/>
    <property type="match status" value="1"/>
</dbReference>
<evidence type="ECO:0000313" key="3">
    <source>
        <dbReference type="EMBL" id="MFD1950515.1"/>
    </source>
</evidence>
<dbReference type="SMART" id="SM00530">
    <property type="entry name" value="HTH_XRE"/>
    <property type="match status" value="1"/>
</dbReference>
<dbReference type="SUPFAM" id="SSF47413">
    <property type="entry name" value="lambda repressor-like DNA-binding domains"/>
    <property type="match status" value="1"/>
</dbReference>
<dbReference type="EMBL" id="JBHUGS010000002">
    <property type="protein sequence ID" value="MFD1950515.1"/>
    <property type="molecule type" value="Genomic_DNA"/>
</dbReference>
<organism evidence="3 4">
    <name type="scientific">Sphingomonas arantia</name>
    <dbReference type="NCBI Taxonomy" id="1460676"/>
    <lineage>
        <taxon>Bacteria</taxon>
        <taxon>Pseudomonadati</taxon>
        <taxon>Pseudomonadota</taxon>
        <taxon>Alphaproteobacteria</taxon>
        <taxon>Sphingomonadales</taxon>
        <taxon>Sphingomonadaceae</taxon>
        <taxon>Sphingomonas</taxon>
    </lineage>
</organism>
<dbReference type="RefSeq" id="WP_380928634.1">
    <property type="nucleotide sequence ID" value="NZ_JBHUGS010000002.1"/>
</dbReference>
<evidence type="ECO:0000256" key="1">
    <source>
        <dbReference type="ARBA" id="ARBA00023125"/>
    </source>
</evidence>
<dbReference type="Proteomes" id="UP001597400">
    <property type="component" value="Unassembled WGS sequence"/>
</dbReference>
<dbReference type="InterPro" id="IPR010982">
    <property type="entry name" value="Lambda_DNA-bd_dom_sf"/>
</dbReference>
<sequence length="57" mass="6189">MTHRIKALRLARAWSQGNLAEVLAVSRQTANAIENGRYGPSLPPAFTIAAVLFGLRI</sequence>
<dbReference type="PANTHER" id="PTHR46558">
    <property type="entry name" value="TRACRIPTIONAL REGULATORY PROTEIN-RELATED-RELATED"/>
    <property type="match status" value="1"/>
</dbReference>
<dbReference type="PROSITE" id="PS50943">
    <property type="entry name" value="HTH_CROC1"/>
    <property type="match status" value="1"/>
</dbReference>
<keyword evidence="4" id="KW-1185">Reference proteome</keyword>
<evidence type="ECO:0000259" key="2">
    <source>
        <dbReference type="PROSITE" id="PS50943"/>
    </source>
</evidence>
<dbReference type="PANTHER" id="PTHR46558:SF4">
    <property type="entry name" value="DNA-BIDING PHAGE PROTEIN"/>
    <property type="match status" value="1"/>
</dbReference>
<feature type="domain" description="HTH cro/C1-type" evidence="2">
    <location>
        <begin position="5"/>
        <end position="52"/>
    </location>
</feature>
<gene>
    <name evidence="3" type="ORF">ACFSGX_07015</name>
</gene>
<dbReference type="Gene3D" id="1.10.260.40">
    <property type="entry name" value="lambda repressor-like DNA-binding domains"/>
    <property type="match status" value="1"/>
</dbReference>
<proteinExistence type="predicted"/>
<dbReference type="InterPro" id="IPR001387">
    <property type="entry name" value="Cro/C1-type_HTH"/>
</dbReference>
<accession>A0ABW4TXA1</accession>
<reference evidence="4" key="1">
    <citation type="journal article" date="2019" name="Int. J. Syst. Evol. Microbiol.">
        <title>The Global Catalogue of Microorganisms (GCM) 10K type strain sequencing project: providing services to taxonomists for standard genome sequencing and annotation.</title>
        <authorList>
            <consortium name="The Broad Institute Genomics Platform"/>
            <consortium name="The Broad Institute Genome Sequencing Center for Infectious Disease"/>
            <person name="Wu L."/>
            <person name="Ma J."/>
        </authorList>
    </citation>
    <scope>NUCLEOTIDE SEQUENCE [LARGE SCALE GENOMIC DNA]</scope>
    <source>
        <strain evidence="4">CGMCC 1.12702</strain>
    </source>
</reference>
<evidence type="ECO:0000313" key="4">
    <source>
        <dbReference type="Proteomes" id="UP001597400"/>
    </source>
</evidence>
<keyword evidence="1" id="KW-0238">DNA-binding</keyword>
<protein>
    <submittedName>
        <fullName evidence="3">Helix-turn-helix transcriptional regulator</fullName>
    </submittedName>
</protein>
<name>A0ABW4TXA1_9SPHN</name>
<comment type="caution">
    <text evidence="3">The sequence shown here is derived from an EMBL/GenBank/DDBJ whole genome shotgun (WGS) entry which is preliminary data.</text>
</comment>
<dbReference type="Pfam" id="PF01381">
    <property type="entry name" value="HTH_3"/>
    <property type="match status" value="1"/>
</dbReference>